<dbReference type="GO" id="GO:0006559">
    <property type="term" value="P:L-phenylalanine catabolic process"/>
    <property type="evidence" value="ECO:0007669"/>
    <property type="project" value="TreeGrafter"/>
</dbReference>
<dbReference type="InterPro" id="IPR036249">
    <property type="entry name" value="Thioredoxin-like_sf"/>
</dbReference>
<dbReference type="PROSITE" id="PS50404">
    <property type="entry name" value="GST_NTER"/>
    <property type="match status" value="1"/>
</dbReference>
<dbReference type="SFLD" id="SFLDG00358">
    <property type="entry name" value="Main_(cytGST)"/>
    <property type="match status" value="1"/>
</dbReference>
<dbReference type="CDD" id="cd03042">
    <property type="entry name" value="GST_N_Zeta"/>
    <property type="match status" value="1"/>
</dbReference>
<evidence type="ECO:0000259" key="1">
    <source>
        <dbReference type="PROSITE" id="PS50404"/>
    </source>
</evidence>
<dbReference type="InterPro" id="IPR034333">
    <property type="entry name" value="GST_Zeta_N"/>
</dbReference>
<dbReference type="GO" id="GO:0005739">
    <property type="term" value="C:mitochondrion"/>
    <property type="evidence" value="ECO:0007669"/>
    <property type="project" value="TreeGrafter"/>
</dbReference>
<dbReference type="InterPro" id="IPR040079">
    <property type="entry name" value="Glutathione_S-Trfase"/>
</dbReference>
<gene>
    <name evidence="2" type="ORF">GSOID_T00018347001</name>
</gene>
<dbReference type="InterPro" id="IPR004045">
    <property type="entry name" value="Glutathione_S-Trfase_N"/>
</dbReference>
<feature type="domain" description="GST N-terminal" evidence="1">
    <location>
        <begin position="3"/>
        <end position="90"/>
    </location>
</feature>
<dbReference type="SUPFAM" id="SSF52833">
    <property type="entry name" value="Thioredoxin-like"/>
    <property type="match status" value="1"/>
</dbReference>
<dbReference type="AlphaFoldDB" id="E4Y480"/>
<proteinExistence type="predicted"/>
<evidence type="ECO:0000313" key="2">
    <source>
        <dbReference type="EMBL" id="CBY30478.1"/>
    </source>
</evidence>
<dbReference type="PANTHER" id="PTHR42673">
    <property type="entry name" value="MALEYLACETOACETATE ISOMERASE"/>
    <property type="match status" value="1"/>
</dbReference>
<dbReference type="Pfam" id="PF02798">
    <property type="entry name" value="GST_N"/>
    <property type="match status" value="1"/>
</dbReference>
<dbReference type="Gene3D" id="3.40.30.10">
    <property type="entry name" value="Glutaredoxin"/>
    <property type="match status" value="1"/>
</dbReference>
<name>E4Y480_OIKDI</name>
<dbReference type="GO" id="GO:0016034">
    <property type="term" value="F:maleylacetoacetate isomerase activity"/>
    <property type="evidence" value="ECO:0007669"/>
    <property type="project" value="TreeGrafter"/>
</dbReference>
<dbReference type="PANTHER" id="PTHR42673:SF4">
    <property type="entry name" value="MALEYLACETOACETATE ISOMERASE"/>
    <property type="match status" value="1"/>
</dbReference>
<dbReference type="GO" id="GO:0006749">
    <property type="term" value="P:glutathione metabolic process"/>
    <property type="evidence" value="ECO:0007669"/>
    <property type="project" value="TreeGrafter"/>
</dbReference>
<dbReference type="SFLD" id="SFLDS00019">
    <property type="entry name" value="Glutathione_Transferase_(cytos"/>
    <property type="match status" value="1"/>
</dbReference>
<protein>
    <recommendedName>
        <fullName evidence="1">GST N-terminal domain-containing protein</fullName>
    </recommendedName>
</protein>
<organism evidence="2">
    <name type="scientific">Oikopleura dioica</name>
    <name type="common">Tunicate</name>
    <dbReference type="NCBI Taxonomy" id="34765"/>
    <lineage>
        <taxon>Eukaryota</taxon>
        <taxon>Metazoa</taxon>
        <taxon>Chordata</taxon>
        <taxon>Tunicata</taxon>
        <taxon>Appendicularia</taxon>
        <taxon>Copelata</taxon>
        <taxon>Oikopleuridae</taxon>
        <taxon>Oikopleura</taxon>
    </lineage>
</organism>
<accession>E4Y480</accession>
<dbReference type="GO" id="GO:0004364">
    <property type="term" value="F:glutathione transferase activity"/>
    <property type="evidence" value="ECO:0007669"/>
    <property type="project" value="TreeGrafter"/>
</dbReference>
<reference evidence="2" key="1">
    <citation type="journal article" date="2010" name="Science">
        <title>Plasticity of animal genome architecture unmasked by rapid evolution of a pelagic tunicate.</title>
        <authorList>
            <person name="Denoeud F."/>
            <person name="Henriet S."/>
            <person name="Mungpakdee S."/>
            <person name="Aury J.M."/>
            <person name="Da Silva C."/>
            <person name="Brinkmann H."/>
            <person name="Mikhaleva J."/>
            <person name="Olsen L.C."/>
            <person name="Jubin C."/>
            <person name="Canestro C."/>
            <person name="Bouquet J.M."/>
            <person name="Danks G."/>
            <person name="Poulain J."/>
            <person name="Campsteijn C."/>
            <person name="Adamski M."/>
            <person name="Cross I."/>
            <person name="Yadetie F."/>
            <person name="Muffato M."/>
            <person name="Louis A."/>
            <person name="Butcher S."/>
            <person name="Tsagkogeorga G."/>
            <person name="Konrad A."/>
            <person name="Singh S."/>
            <person name="Jensen M.F."/>
            <person name="Cong E.H."/>
            <person name="Eikeseth-Otteraa H."/>
            <person name="Noel B."/>
            <person name="Anthouard V."/>
            <person name="Porcel B.M."/>
            <person name="Kachouri-Lafond R."/>
            <person name="Nishino A."/>
            <person name="Ugolini M."/>
            <person name="Chourrout P."/>
            <person name="Nishida H."/>
            <person name="Aasland R."/>
            <person name="Huzurbazar S."/>
            <person name="Westhof E."/>
            <person name="Delsuc F."/>
            <person name="Lehrach H."/>
            <person name="Reinhardt R."/>
            <person name="Weissenbach J."/>
            <person name="Roy S.W."/>
            <person name="Artiguenave F."/>
            <person name="Postlethwait J.H."/>
            <person name="Manak J.R."/>
            <person name="Thompson E.M."/>
            <person name="Jaillon O."/>
            <person name="Du Pasquier L."/>
            <person name="Boudinot P."/>
            <person name="Liberles D.A."/>
            <person name="Volff J.N."/>
            <person name="Philippe H."/>
            <person name="Lenhard B."/>
            <person name="Roest Crollius H."/>
            <person name="Wincker P."/>
            <person name="Chourrout D."/>
        </authorList>
    </citation>
    <scope>NUCLEOTIDE SEQUENCE [LARGE SCALE GENOMIC DNA]</scope>
</reference>
<sequence>MADKFTLYSYWRSSCSWRIRIALALKNLDYDYKAVNLLKSEQLEEEYKSEFNAMGQVPTLLIEKSDGRKIQLTQSLAIIEYLDQVYDNGPKLIPEDAEAAFRAREIANMIEKARNYIWQLL</sequence>
<dbReference type="Proteomes" id="UP000011014">
    <property type="component" value="Unassembled WGS sequence"/>
</dbReference>
<dbReference type="EMBL" id="FN654276">
    <property type="protein sequence ID" value="CBY30478.1"/>
    <property type="molecule type" value="Genomic_DNA"/>
</dbReference>
<dbReference type="PROSITE" id="PS51354">
    <property type="entry name" value="GLUTAREDOXIN_2"/>
    <property type="match status" value="1"/>
</dbReference>